<comment type="similarity">
    <text evidence="1 3">Belongs to the UreD family.</text>
</comment>
<comment type="caution">
    <text evidence="4">The sequence shown here is derived from an EMBL/GenBank/DDBJ whole genome shotgun (WGS) entry which is preliminary data.</text>
</comment>
<evidence type="ECO:0000313" key="4">
    <source>
        <dbReference type="EMBL" id="MBH9577838.1"/>
    </source>
</evidence>
<evidence type="ECO:0000256" key="3">
    <source>
        <dbReference type="HAMAP-Rule" id="MF_01384"/>
    </source>
</evidence>
<dbReference type="PANTHER" id="PTHR33643:SF1">
    <property type="entry name" value="UREASE ACCESSORY PROTEIN D"/>
    <property type="match status" value="1"/>
</dbReference>
<protein>
    <recommendedName>
        <fullName evidence="3">Urease accessory protein UreD</fullName>
    </recommendedName>
</protein>
<keyword evidence="3" id="KW-0963">Cytoplasm</keyword>
<gene>
    <name evidence="3" type="primary">ureD</name>
    <name evidence="4" type="ORF">I7X39_13115</name>
</gene>
<keyword evidence="5" id="KW-1185">Reference proteome</keyword>
<sequence length="272" mass="29629">MRWPARLALQARREGAGTLLHAEHHGPLRLLKTLYPEGPATAHAVLVHPPGGLVGGDRLDMEVAVEPGAHLLVTTPAATRFYRSATLEAAQQLSARVAPGGRLEWLPQETLAYRGCKARNQVTVQLQGQLLASELLVLGLAAAGQPFTEGELLQELHIEGLWRDRGWIRAQDRALLEGPCGLAGLPVLGTMVLAQGQAWTSAEAEALLERTRALLEAQPLRAGVTLLHGRLLLLRVLAAELEPAAALMRRVRALWRERAWGLAPCEPRIWRS</sequence>
<dbReference type="GO" id="GO:0016151">
    <property type="term" value="F:nickel cation binding"/>
    <property type="evidence" value="ECO:0007669"/>
    <property type="project" value="UniProtKB-UniRule"/>
</dbReference>
<dbReference type="InterPro" id="IPR002669">
    <property type="entry name" value="UreD"/>
</dbReference>
<name>A0A931J318_9BURK</name>
<dbReference type="PANTHER" id="PTHR33643">
    <property type="entry name" value="UREASE ACCESSORY PROTEIN D"/>
    <property type="match status" value="1"/>
</dbReference>
<comment type="subcellular location">
    <subcellularLocation>
        <location evidence="3">Cytoplasm</location>
    </subcellularLocation>
</comment>
<keyword evidence="3" id="KW-0996">Nickel insertion</keyword>
<comment type="function">
    <text evidence="3">Required for maturation of urease via the functional incorporation of the urease nickel metallocenter.</text>
</comment>
<dbReference type="Pfam" id="PF01774">
    <property type="entry name" value="UreD"/>
    <property type="match status" value="1"/>
</dbReference>
<dbReference type="EMBL" id="JAEDAK010000008">
    <property type="protein sequence ID" value="MBH9577838.1"/>
    <property type="molecule type" value="Genomic_DNA"/>
</dbReference>
<accession>A0A931J318</accession>
<dbReference type="AlphaFoldDB" id="A0A931J318"/>
<evidence type="ECO:0000256" key="1">
    <source>
        <dbReference type="ARBA" id="ARBA00007177"/>
    </source>
</evidence>
<dbReference type="GO" id="GO:0005737">
    <property type="term" value="C:cytoplasm"/>
    <property type="evidence" value="ECO:0007669"/>
    <property type="project" value="UniProtKB-SubCell"/>
</dbReference>
<dbReference type="HAMAP" id="MF_01384">
    <property type="entry name" value="UreD"/>
    <property type="match status" value="1"/>
</dbReference>
<dbReference type="Proteomes" id="UP000613266">
    <property type="component" value="Unassembled WGS sequence"/>
</dbReference>
<organism evidence="4 5">
    <name type="scientific">Inhella proteolytica</name>
    <dbReference type="NCBI Taxonomy" id="2795029"/>
    <lineage>
        <taxon>Bacteria</taxon>
        <taxon>Pseudomonadati</taxon>
        <taxon>Pseudomonadota</taxon>
        <taxon>Betaproteobacteria</taxon>
        <taxon>Burkholderiales</taxon>
        <taxon>Sphaerotilaceae</taxon>
        <taxon>Inhella</taxon>
    </lineage>
</organism>
<comment type="subunit">
    <text evidence="3">UreD, UreF and UreG form a complex that acts as a GTP-hydrolysis-dependent molecular chaperone, activating the urease apoprotein by helping to assemble the nickel containing metallocenter of UreC. The UreE protein probably delivers the nickel.</text>
</comment>
<proteinExistence type="inferred from homology"/>
<reference evidence="4" key="1">
    <citation type="submission" date="2020-12" db="EMBL/GenBank/DDBJ databases">
        <title>The genome sequence of Inhella sp. 1Y17.</title>
        <authorList>
            <person name="Liu Y."/>
        </authorList>
    </citation>
    <scope>NUCLEOTIDE SEQUENCE</scope>
    <source>
        <strain evidence="4">1Y17</strain>
    </source>
</reference>
<evidence type="ECO:0000313" key="5">
    <source>
        <dbReference type="Proteomes" id="UP000613266"/>
    </source>
</evidence>
<keyword evidence="2 3" id="KW-0143">Chaperone</keyword>
<evidence type="ECO:0000256" key="2">
    <source>
        <dbReference type="ARBA" id="ARBA00023186"/>
    </source>
</evidence>